<accession>A0A0F9GLE5</accession>
<dbReference type="EMBL" id="LAZR01017632">
    <property type="protein sequence ID" value="KKL99618.1"/>
    <property type="molecule type" value="Genomic_DNA"/>
</dbReference>
<feature type="compositionally biased region" description="Basic and acidic residues" evidence="1">
    <location>
        <begin position="173"/>
        <end position="184"/>
    </location>
</feature>
<reference evidence="2" key="1">
    <citation type="journal article" date="2015" name="Nature">
        <title>Complex archaea that bridge the gap between prokaryotes and eukaryotes.</title>
        <authorList>
            <person name="Spang A."/>
            <person name="Saw J.H."/>
            <person name="Jorgensen S.L."/>
            <person name="Zaremba-Niedzwiedzka K."/>
            <person name="Martijn J."/>
            <person name="Lind A.E."/>
            <person name="van Eijk R."/>
            <person name="Schleper C."/>
            <person name="Guy L."/>
            <person name="Ettema T.J."/>
        </authorList>
    </citation>
    <scope>NUCLEOTIDE SEQUENCE</scope>
</reference>
<feature type="region of interest" description="Disordered" evidence="1">
    <location>
        <begin position="171"/>
        <end position="192"/>
    </location>
</feature>
<gene>
    <name evidence="2" type="ORF">LCGC14_1812590</name>
</gene>
<sequence>MPKVGRDDSKVIFDPKGNLVSSEQFREPSLWGDRLKNATEYYETWASKFQVEDLENAYYGFQWDQSNLPDNYKAYVNNLFFIAIDTKMPALMFQNPIFTVKPLPLHAEFDPATAATNAKLKEDTLNYFVVNDRIQLTQTIELAILDAFFRFGVIEVGYSADWVDNPRGQKPHLAADDKLQKQHTGETLSRPKRLPQAERVYTKYIPSKNFRVGGLDTQNLEECSWYGYWEYVRIEDVLSNKKFDIDKISLGASVSRSTDFMASTRTLQDEEEILERQGDLIRWWKIWDLRSKKRIIYLEESNKIIRETSFKRIPHHILKFRHRLRGFYPLPLTYSWISPQTEANEVREAGRAHRRRFQRKYILASGAFDEPGELEKLQNGGDGTIVQSSNRMLGRLLLLCRMRTWGTAYASSTS</sequence>
<protein>
    <submittedName>
        <fullName evidence="2">Uncharacterized protein</fullName>
    </submittedName>
</protein>
<evidence type="ECO:0000313" key="2">
    <source>
        <dbReference type="EMBL" id="KKL99618.1"/>
    </source>
</evidence>
<dbReference type="AlphaFoldDB" id="A0A0F9GLE5"/>
<evidence type="ECO:0000256" key="1">
    <source>
        <dbReference type="SAM" id="MobiDB-lite"/>
    </source>
</evidence>
<organism evidence="2">
    <name type="scientific">marine sediment metagenome</name>
    <dbReference type="NCBI Taxonomy" id="412755"/>
    <lineage>
        <taxon>unclassified sequences</taxon>
        <taxon>metagenomes</taxon>
        <taxon>ecological metagenomes</taxon>
    </lineage>
</organism>
<name>A0A0F9GLE5_9ZZZZ</name>
<proteinExistence type="predicted"/>
<comment type="caution">
    <text evidence="2">The sequence shown here is derived from an EMBL/GenBank/DDBJ whole genome shotgun (WGS) entry which is preliminary data.</text>
</comment>